<evidence type="ECO:0000256" key="1">
    <source>
        <dbReference type="ARBA" id="ARBA00022630"/>
    </source>
</evidence>
<organism evidence="9 10">
    <name type="scientific">Agrobacterium vitis</name>
    <name type="common">Rhizobium vitis</name>
    <dbReference type="NCBI Taxonomy" id="373"/>
    <lineage>
        <taxon>Bacteria</taxon>
        <taxon>Pseudomonadati</taxon>
        <taxon>Pseudomonadota</taxon>
        <taxon>Alphaproteobacteria</taxon>
        <taxon>Hyphomicrobiales</taxon>
        <taxon>Rhizobiaceae</taxon>
        <taxon>Rhizobium/Agrobacterium group</taxon>
        <taxon>Agrobacterium</taxon>
    </lineage>
</organism>
<keyword evidence="2 6" id="KW-0288">FMN</keyword>
<feature type="binding site" evidence="6">
    <location>
        <position position="104"/>
    </location>
    <ligand>
        <name>FMN</name>
        <dbReference type="ChEBI" id="CHEBI:58210"/>
    </ligand>
</feature>
<keyword evidence="3" id="KW-0560">Oxidoreductase</keyword>
<dbReference type="GeneID" id="60680391"/>
<evidence type="ECO:0000256" key="2">
    <source>
        <dbReference type="ARBA" id="ARBA00022643"/>
    </source>
</evidence>
<feature type="binding site" evidence="6">
    <location>
        <position position="58"/>
    </location>
    <ligand>
        <name>FMN</name>
        <dbReference type="ChEBI" id="CHEBI:58210"/>
    </ligand>
</feature>
<evidence type="ECO:0000256" key="3">
    <source>
        <dbReference type="ARBA" id="ARBA00023002"/>
    </source>
</evidence>
<dbReference type="GO" id="GO:0004497">
    <property type="term" value="F:monooxygenase activity"/>
    <property type="evidence" value="ECO:0007669"/>
    <property type="project" value="UniProtKB-KW"/>
</dbReference>
<feature type="domain" description="Luciferase-like" evidence="8">
    <location>
        <begin position="35"/>
        <end position="389"/>
    </location>
</feature>
<feature type="binding site" evidence="6">
    <location>
        <position position="154"/>
    </location>
    <ligand>
        <name>FMN</name>
        <dbReference type="ChEBI" id="CHEBI:58210"/>
    </ligand>
</feature>
<comment type="caution">
    <text evidence="9">The sequence shown here is derived from an EMBL/GenBank/DDBJ whole genome shotgun (WGS) entry which is preliminary data.</text>
</comment>
<keyword evidence="1 6" id="KW-0285">Flavoprotein</keyword>
<feature type="binding site" evidence="6">
    <location>
        <position position="158"/>
    </location>
    <ligand>
        <name>FMN</name>
        <dbReference type="ChEBI" id="CHEBI:58210"/>
    </ligand>
</feature>
<dbReference type="PANTHER" id="PTHR30011:SF16">
    <property type="entry name" value="C2H2 FINGER DOMAIN TRANSCRIPTION FACTOR (EUROFUNG)-RELATED"/>
    <property type="match status" value="1"/>
</dbReference>
<evidence type="ECO:0000256" key="5">
    <source>
        <dbReference type="ARBA" id="ARBA00033748"/>
    </source>
</evidence>
<dbReference type="PIRSF" id="PIRSF000337">
    <property type="entry name" value="NTA_MOA"/>
    <property type="match status" value="1"/>
</dbReference>
<dbReference type="SUPFAM" id="SSF51679">
    <property type="entry name" value="Bacterial luciferase-like"/>
    <property type="match status" value="1"/>
</dbReference>
<accession>A0A368NZF9</accession>
<evidence type="ECO:0000256" key="7">
    <source>
        <dbReference type="SAM" id="MobiDB-lite"/>
    </source>
</evidence>
<dbReference type="GO" id="GO:0016705">
    <property type="term" value="F:oxidoreductase activity, acting on paired donors, with incorporation or reduction of molecular oxygen"/>
    <property type="evidence" value="ECO:0007669"/>
    <property type="project" value="InterPro"/>
</dbReference>
<comment type="similarity">
    <text evidence="5">Belongs to the NtaA/SnaA/DszA monooxygenase family.</text>
</comment>
<dbReference type="EMBL" id="QUSG01000022">
    <property type="protein sequence ID" value="KAA3521106.1"/>
    <property type="molecule type" value="Genomic_DNA"/>
</dbReference>
<dbReference type="NCBIfam" id="TIGR03860">
    <property type="entry name" value="FMN_nitrolo"/>
    <property type="match status" value="1"/>
</dbReference>
<dbReference type="AlphaFoldDB" id="A0A368NZF9"/>
<feature type="compositionally biased region" description="Polar residues" evidence="7">
    <location>
        <begin position="452"/>
        <end position="461"/>
    </location>
</feature>
<reference evidence="9 10" key="1">
    <citation type="submission" date="2018-08" db="EMBL/GenBank/DDBJ databases">
        <title>Genome sequencing of Agrobacterium vitis strain ICMP 10754.</title>
        <authorList>
            <person name="Visnovsky S.B."/>
            <person name="Pitman A.R."/>
        </authorList>
    </citation>
    <scope>NUCLEOTIDE SEQUENCE [LARGE SCALE GENOMIC DNA]</scope>
    <source>
        <strain evidence="9 10">ICMP 10754</strain>
    </source>
</reference>
<dbReference type="Gene3D" id="3.20.20.30">
    <property type="entry name" value="Luciferase-like domain"/>
    <property type="match status" value="1"/>
</dbReference>
<feature type="region of interest" description="Disordered" evidence="7">
    <location>
        <begin position="431"/>
        <end position="461"/>
    </location>
</feature>
<gene>
    <name evidence="9" type="ORF">DXT89_23640</name>
</gene>
<dbReference type="InterPro" id="IPR051260">
    <property type="entry name" value="Diverse_substr_monoxygenases"/>
</dbReference>
<dbReference type="RefSeq" id="WP_060719523.1">
    <property type="nucleotide sequence ID" value="NZ_CP055266.1"/>
</dbReference>
<dbReference type="PANTHER" id="PTHR30011">
    <property type="entry name" value="ALKANESULFONATE MONOOXYGENASE-RELATED"/>
    <property type="match status" value="1"/>
</dbReference>
<evidence type="ECO:0000313" key="9">
    <source>
        <dbReference type="EMBL" id="KAA3521106.1"/>
    </source>
</evidence>
<name>A0A368NZF9_AGRVI</name>
<dbReference type="InterPro" id="IPR016215">
    <property type="entry name" value="NTA_MOA"/>
</dbReference>
<evidence type="ECO:0000256" key="6">
    <source>
        <dbReference type="PIRSR" id="PIRSR000337-1"/>
    </source>
</evidence>
<dbReference type="InterPro" id="IPR011251">
    <property type="entry name" value="Luciferase-like_dom"/>
</dbReference>
<evidence type="ECO:0000256" key="4">
    <source>
        <dbReference type="ARBA" id="ARBA00023033"/>
    </source>
</evidence>
<protein>
    <submittedName>
        <fullName evidence="9">LLM class flavin-dependent oxidoreductase</fullName>
    </submittedName>
</protein>
<sequence>MRKRLIFNCFTMNVPSHIYHGTWRHPKNQLASFNEFETWSKLAMKLEEGRFDAMFFADILGIDPAYDGKWDAYFQQGLHMPCNDTFTLCAALAGVTKNLGLVFTSSILSEHPFAFAKKASTLDHISGGRIGWNIVTSVTDNAARNFGYDKIVPHDQRYDWADEYMSVLYKLWEGSWEDGAMIADRETGVFSDHTKVHRINHVGDRYKVQGPHLVSPSPQRTPMLYQAGASKRGSQFAAQHAEGTFVLYPNVDGARIGIAGTKAVAAQVGRGAEDLKFIQGLSFVVGSTMEEAERKAAEIDEWVSYEGLAAHVSRDMGVDLSNLDPDKPVDESGLDGLQGYARMIEMGKPNGEKATVKEVANALSYNCRIIGTPESIADELALWQDAGIDGINMICQLHPDTYIDFIDHVTPVLQDRGLAQRDYAEGPLRQKLFGRGPRLPDNHPGAAHRGAFSQSTQAAAE</sequence>
<proteinExistence type="inferred from homology"/>
<dbReference type="InterPro" id="IPR036661">
    <property type="entry name" value="Luciferase-like_sf"/>
</dbReference>
<dbReference type="OrthoDB" id="9814695at2"/>
<evidence type="ECO:0000259" key="8">
    <source>
        <dbReference type="Pfam" id="PF00296"/>
    </source>
</evidence>
<dbReference type="Pfam" id="PF00296">
    <property type="entry name" value="Bac_luciferase"/>
    <property type="match status" value="1"/>
</dbReference>
<dbReference type="Proteomes" id="UP000436911">
    <property type="component" value="Unassembled WGS sequence"/>
</dbReference>
<feature type="binding site" evidence="6">
    <location>
        <position position="230"/>
    </location>
    <ligand>
        <name>FMN</name>
        <dbReference type="ChEBI" id="CHEBI:58210"/>
    </ligand>
</feature>
<keyword evidence="4" id="KW-0503">Monooxygenase</keyword>
<evidence type="ECO:0000313" key="10">
    <source>
        <dbReference type="Proteomes" id="UP000436911"/>
    </source>
</evidence>